<gene>
    <name evidence="6" type="ORF">G3569_00075</name>
</gene>
<keyword evidence="2" id="KW-0479">Metal-binding</keyword>
<dbReference type="PANTHER" id="PTHR11644">
    <property type="entry name" value="CYTIDINE DEAMINASE"/>
    <property type="match status" value="1"/>
</dbReference>
<evidence type="ECO:0000259" key="5">
    <source>
        <dbReference type="PROSITE" id="PS51747"/>
    </source>
</evidence>
<evidence type="ECO:0000313" key="7">
    <source>
        <dbReference type="Proteomes" id="UP000479132"/>
    </source>
</evidence>
<dbReference type="EC" id="3.5.4.5" evidence="6"/>
<evidence type="ECO:0000256" key="4">
    <source>
        <dbReference type="ARBA" id="ARBA00022833"/>
    </source>
</evidence>
<reference evidence="6 7" key="1">
    <citation type="submission" date="2020-02" db="EMBL/GenBank/DDBJ databases">
        <title>Aliifodinibius halophilus 2W32, complete genome.</title>
        <authorList>
            <person name="Li Y."/>
            <person name="Wu S."/>
        </authorList>
    </citation>
    <scope>NUCLEOTIDE SEQUENCE [LARGE SCALE GENOMIC DNA]</scope>
    <source>
        <strain evidence="6 7">2W32</strain>
    </source>
</reference>
<dbReference type="GO" id="GO:0042802">
    <property type="term" value="F:identical protein binding"/>
    <property type="evidence" value="ECO:0007669"/>
    <property type="project" value="UniProtKB-ARBA"/>
</dbReference>
<evidence type="ECO:0000313" key="6">
    <source>
        <dbReference type="EMBL" id="NGP86730.1"/>
    </source>
</evidence>
<name>A0A6M1TDG5_9BACT</name>
<organism evidence="6 7">
    <name type="scientific">Fodinibius halophilus</name>
    <dbReference type="NCBI Taxonomy" id="1736908"/>
    <lineage>
        <taxon>Bacteria</taxon>
        <taxon>Pseudomonadati</taxon>
        <taxon>Balneolota</taxon>
        <taxon>Balneolia</taxon>
        <taxon>Balneolales</taxon>
        <taxon>Balneolaceae</taxon>
        <taxon>Fodinibius</taxon>
    </lineage>
</organism>
<dbReference type="EMBL" id="JAALLS010000001">
    <property type="protein sequence ID" value="NGP86730.1"/>
    <property type="molecule type" value="Genomic_DNA"/>
</dbReference>
<dbReference type="GO" id="GO:0005829">
    <property type="term" value="C:cytosol"/>
    <property type="evidence" value="ECO:0007669"/>
    <property type="project" value="TreeGrafter"/>
</dbReference>
<dbReference type="NCBIfam" id="NF004064">
    <property type="entry name" value="PRK05578.1"/>
    <property type="match status" value="1"/>
</dbReference>
<evidence type="ECO:0000256" key="3">
    <source>
        <dbReference type="ARBA" id="ARBA00022801"/>
    </source>
</evidence>
<dbReference type="PANTHER" id="PTHR11644:SF2">
    <property type="entry name" value="CYTIDINE DEAMINASE"/>
    <property type="match status" value="1"/>
</dbReference>
<accession>A0A6M1TDG5</accession>
<dbReference type="PROSITE" id="PS00903">
    <property type="entry name" value="CYT_DCMP_DEAMINASES_1"/>
    <property type="match status" value="1"/>
</dbReference>
<keyword evidence="4" id="KW-0862">Zinc</keyword>
<dbReference type="InterPro" id="IPR016192">
    <property type="entry name" value="APOBEC/CMP_deaminase_Zn-bd"/>
</dbReference>
<sequence>MNISELTEHSYVPYSGTPKFAVAKSKEGRYFPGCRIENISYPLSISAIHNALFCCISEGNTPQEVWAPHTEKSMISFWKEEFGVTVTTQEQSKWSDVSFPNLALQEEIPLDKTLKKLLDKAVVGESDFPVAALLETDIGFFSGVNIECSSWSMGLCAERVAIGKAVTYGAQNFKRLHIHTRDGEFSSPCGSCRQVIVEHMAQKQIHLHHADNTESVHFGHDLLPHSFRSSTLIK</sequence>
<dbReference type="Gene3D" id="3.40.140.10">
    <property type="entry name" value="Cytidine Deaminase, domain 2"/>
    <property type="match status" value="2"/>
</dbReference>
<dbReference type="InterPro" id="IPR002125">
    <property type="entry name" value="CMP_dCMP_dom"/>
</dbReference>
<keyword evidence="3 6" id="KW-0378">Hydrolase</keyword>
<dbReference type="CDD" id="cd01283">
    <property type="entry name" value="cytidine_deaminase"/>
    <property type="match status" value="1"/>
</dbReference>
<dbReference type="GO" id="GO:0004126">
    <property type="term" value="F:cytidine deaminase activity"/>
    <property type="evidence" value="ECO:0007669"/>
    <property type="project" value="UniProtKB-EC"/>
</dbReference>
<dbReference type="InterPro" id="IPR016193">
    <property type="entry name" value="Cytidine_deaminase-like"/>
</dbReference>
<dbReference type="GO" id="GO:0072527">
    <property type="term" value="P:pyrimidine-containing compound metabolic process"/>
    <property type="evidence" value="ECO:0007669"/>
    <property type="project" value="UniProtKB-ARBA"/>
</dbReference>
<comment type="caution">
    <text evidence="6">The sequence shown here is derived from an EMBL/GenBank/DDBJ whole genome shotgun (WGS) entry which is preliminary data.</text>
</comment>
<evidence type="ECO:0000256" key="2">
    <source>
        <dbReference type="ARBA" id="ARBA00022723"/>
    </source>
</evidence>
<dbReference type="RefSeq" id="WP_165264815.1">
    <property type="nucleotide sequence ID" value="NZ_JAALLS010000001.1"/>
</dbReference>
<dbReference type="Proteomes" id="UP000479132">
    <property type="component" value="Unassembled WGS sequence"/>
</dbReference>
<proteinExistence type="inferred from homology"/>
<dbReference type="GO" id="GO:0008270">
    <property type="term" value="F:zinc ion binding"/>
    <property type="evidence" value="ECO:0007669"/>
    <property type="project" value="InterPro"/>
</dbReference>
<evidence type="ECO:0000256" key="1">
    <source>
        <dbReference type="ARBA" id="ARBA00006576"/>
    </source>
</evidence>
<dbReference type="PROSITE" id="PS51747">
    <property type="entry name" value="CYT_DCMP_DEAMINASES_2"/>
    <property type="match status" value="1"/>
</dbReference>
<dbReference type="SUPFAM" id="SSF53927">
    <property type="entry name" value="Cytidine deaminase-like"/>
    <property type="match status" value="2"/>
</dbReference>
<feature type="domain" description="CMP/dCMP-type deaminase" evidence="5">
    <location>
        <begin position="105"/>
        <end position="230"/>
    </location>
</feature>
<dbReference type="GO" id="GO:0055086">
    <property type="term" value="P:nucleobase-containing small molecule metabolic process"/>
    <property type="evidence" value="ECO:0007669"/>
    <property type="project" value="UniProtKB-ARBA"/>
</dbReference>
<dbReference type="Pfam" id="PF00383">
    <property type="entry name" value="dCMP_cyt_deam_1"/>
    <property type="match status" value="1"/>
</dbReference>
<keyword evidence="7" id="KW-1185">Reference proteome</keyword>
<protein>
    <submittedName>
        <fullName evidence="6">Cytidine deaminase</fullName>
        <ecNumber evidence="6">3.5.4.5</ecNumber>
    </submittedName>
</protein>
<dbReference type="AlphaFoldDB" id="A0A6M1TDG5"/>
<dbReference type="InterPro" id="IPR050202">
    <property type="entry name" value="Cyt/Deoxycyt_deaminase"/>
</dbReference>
<comment type="similarity">
    <text evidence="1">Belongs to the cytidine and deoxycytidylate deaminase family.</text>
</comment>